<sequence>MKGKGYGLIVILLVCTALLTSGCRSACGNTQGEVSGKDSADVERERVVLTYASWGSPNEKQAQERIIKKFMEKYPWITVHYLYVPYDYWAKLTTLYASNKAPDVFTLHKHKALHWAEQGKLYNLNDFLARDKEINEDSLIPNAVMYWDEGKVAGIKVAEESFALYYNTDMFLEAGVPLPPVKAEEAWTWNEFVRTAKKLTIDRNGHNALSPAFDPSNIKQYGVRFHSWMWYLMVPSNDTSIIAPDGSRMNLEDPAVIDAVQKLADLIFVHHVAPSPIQEKNLPQPALALQSKKVAMDLDGQWIQLDLAAAKVNFGVGVLPKLKTSKTIQFGEPVVMSASTRHPEEAWLLYKWLLHADNLIEMHAGGLWMPILKDYYLKPELIARWASVKPGHPDGYEDAVMRQTLENGVNSYEFHLKNIENIHAILHPALDQVWLGKKSVKEAFTSVSAQINAEFIGTYP</sequence>
<dbReference type="SUPFAM" id="SSF53850">
    <property type="entry name" value="Periplasmic binding protein-like II"/>
    <property type="match status" value="1"/>
</dbReference>
<name>A0A368VKH7_9BACL</name>
<accession>A0A368VKH7</accession>
<feature type="signal peptide" evidence="1">
    <location>
        <begin position="1"/>
        <end position="26"/>
    </location>
</feature>
<keyword evidence="3" id="KW-1185">Reference proteome</keyword>
<gene>
    <name evidence="2" type="ORF">DFP97_11830</name>
</gene>
<dbReference type="InterPro" id="IPR050490">
    <property type="entry name" value="Bact_solute-bd_prot1"/>
</dbReference>
<dbReference type="CDD" id="cd13585">
    <property type="entry name" value="PBP2_TMBP_like"/>
    <property type="match status" value="1"/>
</dbReference>
<keyword evidence="2" id="KW-0762">Sugar transport</keyword>
<dbReference type="PANTHER" id="PTHR43649:SF30">
    <property type="entry name" value="ABC TRANSPORTER SUBSTRATE-BINDING PROTEIN"/>
    <property type="match status" value="1"/>
</dbReference>
<dbReference type="InterPro" id="IPR006059">
    <property type="entry name" value="SBP"/>
</dbReference>
<dbReference type="PROSITE" id="PS51257">
    <property type="entry name" value="PROKAR_LIPOPROTEIN"/>
    <property type="match status" value="1"/>
</dbReference>
<organism evidence="2 3">
    <name type="scientific">Paenibacillus prosopidis</name>
    <dbReference type="NCBI Taxonomy" id="630520"/>
    <lineage>
        <taxon>Bacteria</taxon>
        <taxon>Bacillati</taxon>
        <taxon>Bacillota</taxon>
        <taxon>Bacilli</taxon>
        <taxon>Bacillales</taxon>
        <taxon>Paenibacillaceae</taxon>
        <taxon>Paenibacillus</taxon>
    </lineage>
</organism>
<keyword evidence="2" id="KW-0813">Transport</keyword>
<dbReference type="Proteomes" id="UP000252415">
    <property type="component" value="Unassembled WGS sequence"/>
</dbReference>
<protein>
    <submittedName>
        <fullName evidence="2">Multiple sugar transport system substrate-binding protein</fullName>
    </submittedName>
</protein>
<proteinExistence type="predicted"/>
<evidence type="ECO:0000256" key="1">
    <source>
        <dbReference type="SAM" id="SignalP"/>
    </source>
</evidence>
<feature type="chain" id="PRO_5016944581" evidence="1">
    <location>
        <begin position="27"/>
        <end position="460"/>
    </location>
</feature>
<dbReference type="PANTHER" id="PTHR43649">
    <property type="entry name" value="ARABINOSE-BINDING PROTEIN-RELATED"/>
    <property type="match status" value="1"/>
</dbReference>
<dbReference type="EMBL" id="QPJD01000018">
    <property type="protein sequence ID" value="RCW42201.1"/>
    <property type="molecule type" value="Genomic_DNA"/>
</dbReference>
<dbReference type="RefSeq" id="WP_245976576.1">
    <property type="nucleotide sequence ID" value="NZ_QPJD01000018.1"/>
</dbReference>
<keyword evidence="1" id="KW-0732">Signal</keyword>
<reference evidence="2 3" key="1">
    <citation type="submission" date="2018-07" db="EMBL/GenBank/DDBJ databases">
        <title>Genomic Encyclopedia of Type Strains, Phase III (KMG-III): the genomes of soil and plant-associated and newly described type strains.</title>
        <authorList>
            <person name="Whitman W."/>
        </authorList>
    </citation>
    <scope>NUCLEOTIDE SEQUENCE [LARGE SCALE GENOMIC DNA]</scope>
    <source>
        <strain evidence="2 3">CECT 7506</strain>
    </source>
</reference>
<evidence type="ECO:0000313" key="2">
    <source>
        <dbReference type="EMBL" id="RCW42201.1"/>
    </source>
</evidence>
<dbReference type="Pfam" id="PF13416">
    <property type="entry name" value="SBP_bac_8"/>
    <property type="match status" value="1"/>
</dbReference>
<evidence type="ECO:0000313" key="3">
    <source>
        <dbReference type="Proteomes" id="UP000252415"/>
    </source>
</evidence>
<dbReference type="AlphaFoldDB" id="A0A368VKH7"/>
<dbReference type="Gene3D" id="3.40.190.10">
    <property type="entry name" value="Periplasmic binding protein-like II"/>
    <property type="match status" value="1"/>
</dbReference>
<comment type="caution">
    <text evidence="2">The sequence shown here is derived from an EMBL/GenBank/DDBJ whole genome shotgun (WGS) entry which is preliminary data.</text>
</comment>